<proteinExistence type="predicted"/>
<name>A0ABY4S678_AQUTE</name>
<dbReference type="EMBL" id="CP097635">
    <property type="protein sequence ID" value="URI06591.1"/>
    <property type="molecule type" value="Genomic_DNA"/>
</dbReference>
<dbReference type="Gene3D" id="3.40.50.880">
    <property type="match status" value="1"/>
</dbReference>
<dbReference type="InterPro" id="IPR029062">
    <property type="entry name" value="Class_I_gatase-like"/>
</dbReference>
<gene>
    <name evidence="2" type="ORF">MW290_11840</name>
</gene>
<keyword evidence="1" id="KW-0732">Signal</keyword>
<feature type="signal peptide" evidence="1">
    <location>
        <begin position="1"/>
        <end position="33"/>
    </location>
</feature>
<dbReference type="InterPro" id="IPR011330">
    <property type="entry name" value="Glyco_hydro/deAcase_b/a-brl"/>
</dbReference>
<dbReference type="RefSeq" id="WP_250194853.1">
    <property type="nucleotide sequence ID" value="NZ_CP097635.1"/>
</dbReference>
<dbReference type="SUPFAM" id="SSF88713">
    <property type="entry name" value="Glycoside hydrolase/deacetylase"/>
    <property type="match status" value="1"/>
</dbReference>
<accession>A0ABY4S678</accession>
<evidence type="ECO:0000313" key="3">
    <source>
        <dbReference type="Proteomes" id="UP001056201"/>
    </source>
</evidence>
<evidence type="ECO:0008006" key="4">
    <source>
        <dbReference type="Google" id="ProtNLM"/>
    </source>
</evidence>
<dbReference type="Gene3D" id="3.20.20.370">
    <property type="entry name" value="Glycoside hydrolase/deacetylase"/>
    <property type="match status" value="1"/>
</dbReference>
<evidence type="ECO:0000313" key="2">
    <source>
        <dbReference type="EMBL" id="URI06591.1"/>
    </source>
</evidence>
<dbReference type="Proteomes" id="UP001056201">
    <property type="component" value="Chromosome 1"/>
</dbReference>
<feature type="chain" id="PRO_5046918778" description="NodB homology domain-containing protein" evidence="1">
    <location>
        <begin position="34"/>
        <end position="631"/>
    </location>
</feature>
<protein>
    <recommendedName>
        <fullName evidence="4">NodB homology domain-containing protein</fullName>
    </recommendedName>
</protein>
<evidence type="ECO:0000256" key="1">
    <source>
        <dbReference type="SAM" id="SignalP"/>
    </source>
</evidence>
<organism evidence="2 3">
    <name type="scientific">Aquincola tertiaricarbonis</name>
    <dbReference type="NCBI Taxonomy" id="391953"/>
    <lineage>
        <taxon>Bacteria</taxon>
        <taxon>Pseudomonadati</taxon>
        <taxon>Pseudomonadota</taxon>
        <taxon>Betaproteobacteria</taxon>
        <taxon>Burkholderiales</taxon>
        <taxon>Sphaerotilaceae</taxon>
        <taxon>Aquincola</taxon>
    </lineage>
</organism>
<sequence>MATAALPGTRRLPWLLGLAVLAALAAAATFALAAWWRAAPTVPTHLTLLVPDGLSDDDVRVRAWRDAAEETGFPLVVRPASSLLRPLAGEQAAAVIVPDSVHRQMNDALVEALQAQVEAGAALMLVHDAGIADLDGHYHPVQSRLSALAGVRYGLYGQMREHMLREQEAWMDTVAVPLLRLPPGKLMREELKSPLTSAQTAPIDGEELAVSSYAYGRLRYPVFVTEGAFAGQRLMHGEGSTVLAGVRQAGRGQVLFVNLPLTYLKLRTDGFFMHSFLRYFAQELVGLPQLSAMPDARGALVMNWHIDSARAEPAMEKLGALGAFEQGPYSMHLTAGPDVDVPGDGGGIDLAHNPAMQAWVKRFIERGDEVGSHGGWIHNGFGRLVETQSVQASVELIERNSAVVQKASGRTVREYSAPTGTHPAWVTPWLREQGIHAYYFTGDIGMPPTRSYQDGQRSPPDMWAFPVLSYGPYAAFEEASAAGIPQDDVAAWLVDVADYCAQQRTVRLVYFHPPGIAIFPDAFSRWLRHTRRLVDTGQLRWTTMAAHAEFANQRLAVDWSVEPEAGAALRLAAQHPRTLRSMSWLLPASRYGQPALLAGDAEIVREGAQWRITARDVARLELRLPLLAAAH</sequence>
<reference evidence="2" key="1">
    <citation type="submission" date="2022-05" db="EMBL/GenBank/DDBJ databases">
        <title>An RpoN-dependent PEP-CTERM gene is involved in floc formation of an Aquincola tertiaricarbonis strain.</title>
        <authorList>
            <person name="Qiu D."/>
            <person name="Xia M."/>
        </authorList>
    </citation>
    <scope>NUCLEOTIDE SEQUENCE</scope>
    <source>
        <strain evidence="2">RN12</strain>
    </source>
</reference>
<keyword evidence="3" id="KW-1185">Reference proteome</keyword>